<dbReference type="EMBL" id="CACRUW010000003">
    <property type="protein sequence ID" value="VYT77914.1"/>
    <property type="molecule type" value="Genomic_DNA"/>
</dbReference>
<protein>
    <submittedName>
        <fullName evidence="1">Uncharacterized protein</fullName>
    </submittedName>
</protein>
<proteinExistence type="predicted"/>
<reference evidence="1" key="1">
    <citation type="submission" date="2019-11" db="EMBL/GenBank/DDBJ databases">
        <authorList>
            <person name="Feng L."/>
        </authorList>
    </citation>
    <scope>NUCLEOTIDE SEQUENCE</scope>
    <source>
        <strain evidence="1">PdistasonisLFYP31</strain>
    </source>
</reference>
<sequence>MPCVAGDDHRLFFQDVSFEGNVPVMVVHLPFQLLSWRGNGAESREVASARPEAEPVDVRMIRLSQEKEIPGMADGGQDIHVVEISFFRNLTERGAEGLQVDAYHLADGISGHGCEVRVLFPVPQFLQCLMMVVAVYSVRHGGHAAAVKTA</sequence>
<organism evidence="1">
    <name type="scientific">Parabacteroides distasonis</name>
    <dbReference type="NCBI Taxonomy" id="823"/>
    <lineage>
        <taxon>Bacteria</taxon>
        <taxon>Pseudomonadati</taxon>
        <taxon>Bacteroidota</taxon>
        <taxon>Bacteroidia</taxon>
        <taxon>Bacteroidales</taxon>
        <taxon>Tannerellaceae</taxon>
        <taxon>Parabacteroides</taxon>
    </lineage>
</organism>
<evidence type="ECO:0000313" key="1">
    <source>
        <dbReference type="EMBL" id="VYT77914.1"/>
    </source>
</evidence>
<name>A0A6N2ZEX9_PARDI</name>
<dbReference type="AlphaFoldDB" id="A0A6N2ZEX9"/>
<accession>A0A6N2ZEX9</accession>
<gene>
    <name evidence="1" type="ORF">PDLFYP31_00989</name>
</gene>